<keyword evidence="2" id="KW-1185">Reference proteome</keyword>
<dbReference type="VEuPathDB" id="MicrosporidiaDB:M153_2749000357"/>
<evidence type="ECO:0000313" key="1">
    <source>
        <dbReference type="EMBL" id="KRH92783.1"/>
    </source>
</evidence>
<gene>
    <name evidence="1" type="ORF">M153_2749000357</name>
</gene>
<dbReference type="AlphaFoldDB" id="A0A0R0M004"/>
<reference evidence="1 2" key="1">
    <citation type="submission" date="2015-07" db="EMBL/GenBank/DDBJ databases">
        <title>The genome of Pseudoloma neurophilia, a relevant intracellular parasite of the zebrafish.</title>
        <authorList>
            <person name="Ndikumana S."/>
            <person name="Pelin A."/>
            <person name="Sanders J."/>
            <person name="Corradi N."/>
        </authorList>
    </citation>
    <scope>NUCLEOTIDE SEQUENCE [LARGE SCALE GENOMIC DNA]</scope>
    <source>
        <strain evidence="1 2">MK1</strain>
    </source>
</reference>
<comment type="caution">
    <text evidence="1">The sequence shown here is derived from an EMBL/GenBank/DDBJ whole genome shotgun (WGS) entry which is preliminary data.</text>
</comment>
<dbReference type="EMBL" id="LGUB01000683">
    <property type="protein sequence ID" value="KRH92783.1"/>
    <property type="molecule type" value="Genomic_DNA"/>
</dbReference>
<proteinExistence type="predicted"/>
<accession>A0A0R0M004</accession>
<dbReference type="Proteomes" id="UP000051530">
    <property type="component" value="Unassembled WGS sequence"/>
</dbReference>
<organism evidence="1 2">
    <name type="scientific">Pseudoloma neurophilia</name>
    <dbReference type="NCBI Taxonomy" id="146866"/>
    <lineage>
        <taxon>Eukaryota</taxon>
        <taxon>Fungi</taxon>
        <taxon>Fungi incertae sedis</taxon>
        <taxon>Microsporidia</taxon>
        <taxon>Pseudoloma</taxon>
    </lineage>
</organism>
<sequence length="103" mass="12315">MQREIGCHLKEVKWSNAVALAQLNALISFEILELLENAIDTNSLFEQLLELKYNPSLEIFYEDMLTKTKQSEYRYIKDYHKEIKEIVKRLAVYVKMSENERDR</sequence>
<name>A0A0R0M004_9MICR</name>
<protein>
    <submittedName>
        <fullName evidence="1">Uncharacterized protein</fullName>
    </submittedName>
</protein>
<evidence type="ECO:0000313" key="2">
    <source>
        <dbReference type="Proteomes" id="UP000051530"/>
    </source>
</evidence>